<feature type="domain" description="Cytochrome b/b6 C-terminal region profile" evidence="16">
    <location>
        <begin position="1"/>
        <end position="65"/>
    </location>
</feature>
<gene>
    <name evidence="17" type="primary">Cytb</name>
</gene>
<keyword evidence="13 14" id="KW-0472">Membrane</keyword>
<dbReference type="InterPro" id="IPR036150">
    <property type="entry name" value="Cyt_b/b6_C_sf"/>
</dbReference>
<organism evidence="17">
    <name type="scientific">Paradoxurus hermaphroditus</name>
    <name type="common">Asian palm civet</name>
    <dbReference type="NCBI Taxonomy" id="71117"/>
    <lineage>
        <taxon>Eukaryota</taxon>
        <taxon>Metazoa</taxon>
        <taxon>Chordata</taxon>
        <taxon>Craniata</taxon>
        <taxon>Vertebrata</taxon>
        <taxon>Euteleostomi</taxon>
        <taxon>Mammalia</taxon>
        <taxon>Eutheria</taxon>
        <taxon>Laurasiatheria</taxon>
        <taxon>Carnivora</taxon>
        <taxon>Feliformia</taxon>
        <taxon>Viverridae</taxon>
        <taxon>Paradoxurinae</taxon>
        <taxon>Paradoxurus</taxon>
    </lineage>
</organism>
<sequence>MMFRPLSQCLFWILVANLLTLTWIGGQPVEHPFIIIGQLASISYFLILLILMPISGIIENHLLKW</sequence>
<evidence type="ECO:0000256" key="10">
    <source>
        <dbReference type="ARBA" id="ARBA00022989"/>
    </source>
</evidence>
<evidence type="ECO:0000256" key="13">
    <source>
        <dbReference type="ARBA" id="ARBA00023136"/>
    </source>
</evidence>
<feature type="chain" id="PRO_5007653719" description="Cytochrome b" evidence="15">
    <location>
        <begin position="27"/>
        <end position="65"/>
    </location>
</feature>
<proteinExistence type="predicted"/>
<accession>E3P8P1</accession>
<dbReference type="GO" id="GO:0016491">
    <property type="term" value="F:oxidoreductase activity"/>
    <property type="evidence" value="ECO:0007669"/>
    <property type="project" value="UniProtKB-UniRule"/>
</dbReference>
<evidence type="ECO:0000313" key="19">
    <source>
        <dbReference type="EMBL" id="ACQ99439.1"/>
    </source>
</evidence>
<keyword evidence="9" id="KW-0249">Electron transport</keyword>
<evidence type="ECO:0000256" key="2">
    <source>
        <dbReference type="ARBA" id="ARBA00013531"/>
    </source>
</evidence>
<evidence type="ECO:0000256" key="5">
    <source>
        <dbReference type="ARBA" id="ARBA00022660"/>
    </source>
</evidence>
<evidence type="ECO:0000313" key="20">
    <source>
        <dbReference type="EMBL" id="ACQ99449.1"/>
    </source>
</evidence>
<dbReference type="GO" id="GO:0022900">
    <property type="term" value="P:electron transport chain"/>
    <property type="evidence" value="ECO:0007669"/>
    <property type="project" value="UniProtKB-UniRule"/>
</dbReference>
<evidence type="ECO:0000256" key="12">
    <source>
        <dbReference type="ARBA" id="ARBA00023128"/>
    </source>
</evidence>
<dbReference type="Gene3D" id="1.20.810.10">
    <property type="entry name" value="Cytochrome Bc1 Complex, Chain C"/>
    <property type="match status" value="1"/>
</dbReference>
<dbReference type="InterPro" id="IPR005798">
    <property type="entry name" value="Cyt_b/b6_C"/>
</dbReference>
<protein>
    <recommendedName>
        <fullName evidence="2">Cytochrome b</fullName>
    </recommendedName>
</protein>
<geneLocation type="mitochondrion" evidence="17"/>
<evidence type="ECO:0000256" key="9">
    <source>
        <dbReference type="ARBA" id="ARBA00022982"/>
    </source>
</evidence>
<comment type="subcellular location">
    <subcellularLocation>
        <location evidence="1">Mitochondrion inner membrane</location>
        <topology evidence="1">Multi-pass membrane protein</topology>
    </subcellularLocation>
</comment>
<evidence type="ECO:0000256" key="7">
    <source>
        <dbReference type="ARBA" id="ARBA00022723"/>
    </source>
</evidence>
<dbReference type="SUPFAM" id="SSF81648">
    <property type="entry name" value="a domain/subunit of cytochrome bc1 complex (Ubiquinol-cytochrome c reductase)"/>
    <property type="match status" value="1"/>
</dbReference>
<keyword evidence="7" id="KW-0479">Metal-binding</keyword>
<reference evidence="17" key="1">
    <citation type="journal article" date="2010" name="J. Biogeogr.">
        <title>Evolutionary history of the Paradoxurus palm civets - a new model for Asian biogeography.</title>
        <authorList>
            <person name="Patou M.-L."/>
            <person name="Wilting A."/>
            <person name="Gaubert P."/>
            <person name="Esselstyn J.A."/>
            <person name="Cruaud C."/>
            <person name="Jennings A.P."/>
            <person name="Fickel J."/>
            <person name="Veron G."/>
        </authorList>
    </citation>
    <scope>NUCLEOTIDE SEQUENCE</scope>
    <source>
        <strain evidence="20">MNHN-C12</strain>
        <strain evidence="18">MNHN-PM10</strain>
        <strain evidence="19">MNHN-PM11</strain>
        <strain evidence="17">MNHN-PM6</strain>
    </source>
</reference>
<dbReference type="GO" id="GO:0046872">
    <property type="term" value="F:metal ion binding"/>
    <property type="evidence" value="ECO:0007669"/>
    <property type="project" value="UniProtKB-KW"/>
</dbReference>
<keyword evidence="11" id="KW-0408">Iron</keyword>
<evidence type="ECO:0000256" key="15">
    <source>
        <dbReference type="SAM" id="SignalP"/>
    </source>
</evidence>
<dbReference type="GO" id="GO:0009055">
    <property type="term" value="F:electron transfer activity"/>
    <property type="evidence" value="ECO:0007669"/>
    <property type="project" value="InterPro"/>
</dbReference>
<dbReference type="EMBL" id="FJ881659">
    <property type="protein sequence ID" value="ACQ99433.1"/>
    <property type="molecule type" value="Genomic_DNA"/>
</dbReference>
<evidence type="ECO:0000256" key="11">
    <source>
        <dbReference type="ARBA" id="ARBA00023004"/>
    </source>
</evidence>
<evidence type="ECO:0000256" key="14">
    <source>
        <dbReference type="SAM" id="Phobius"/>
    </source>
</evidence>
<dbReference type="GO" id="GO:0005743">
    <property type="term" value="C:mitochondrial inner membrane"/>
    <property type="evidence" value="ECO:0007669"/>
    <property type="project" value="UniProtKB-SubCell"/>
</dbReference>
<keyword evidence="12 17" id="KW-0496">Mitochondrion</keyword>
<evidence type="ECO:0000256" key="6">
    <source>
        <dbReference type="ARBA" id="ARBA00022692"/>
    </source>
</evidence>
<keyword evidence="6 14" id="KW-0812">Transmembrane</keyword>
<name>E3P8P1_PARHE</name>
<keyword evidence="3" id="KW-0813">Transport</keyword>
<evidence type="ECO:0000256" key="3">
    <source>
        <dbReference type="ARBA" id="ARBA00022448"/>
    </source>
</evidence>
<dbReference type="InterPro" id="IPR027387">
    <property type="entry name" value="Cytb/b6-like_sf"/>
</dbReference>
<dbReference type="Pfam" id="PF00032">
    <property type="entry name" value="Cytochrom_B_C"/>
    <property type="match status" value="1"/>
</dbReference>
<dbReference type="PROSITE" id="PS51003">
    <property type="entry name" value="CYTB_CTER"/>
    <property type="match status" value="1"/>
</dbReference>
<feature type="transmembrane region" description="Helical" evidence="14">
    <location>
        <begin position="36"/>
        <end position="58"/>
    </location>
</feature>
<keyword evidence="5" id="KW-0679">Respiratory chain</keyword>
<evidence type="ECO:0000256" key="8">
    <source>
        <dbReference type="ARBA" id="ARBA00022792"/>
    </source>
</evidence>
<keyword evidence="4" id="KW-0349">Heme</keyword>
<keyword evidence="15" id="KW-0732">Signal</keyword>
<evidence type="ECO:0000313" key="18">
    <source>
        <dbReference type="EMBL" id="ACQ99437.1"/>
    </source>
</evidence>
<dbReference type="AlphaFoldDB" id="E3P8P1"/>
<dbReference type="EMBL" id="FJ881665">
    <property type="protein sequence ID" value="ACQ99439.1"/>
    <property type="molecule type" value="Genomic_DNA"/>
</dbReference>
<dbReference type="EMBL" id="FJ881675">
    <property type="protein sequence ID" value="ACQ99449.1"/>
    <property type="molecule type" value="Genomic_DNA"/>
</dbReference>
<keyword evidence="10 14" id="KW-1133">Transmembrane helix</keyword>
<feature type="signal peptide" evidence="15">
    <location>
        <begin position="1"/>
        <end position="26"/>
    </location>
</feature>
<evidence type="ECO:0000256" key="1">
    <source>
        <dbReference type="ARBA" id="ARBA00004448"/>
    </source>
</evidence>
<dbReference type="EMBL" id="FJ881663">
    <property type="protein sequence ID" value="ACQ99437.1"/>
    <property type="molecule type" value="Genomic_DNA"/>
</dbReference>
<evidence type="ECO:0000313" key="17">
    <source>
        <dbReference type="EMBL" id="ACQ99433.1"/>
    </source>
</evidence>
<evidence type="ECO:0000256" key="4">
    <source>
        <dbReference type="ARBA" id="ARBA00022617"/>
    </source>
</evidence>
<keyword evidence="8" id="KW-0999">Mitochondrion inner membrane</keyword>
<evidence type="ECO:0000259" key="16">
    <source>
        <dbReference type="PROSITE" id="PS51003"/>
    </source>
</evidence>